<dbReference type="Pfam" id="PF16010">
    <property type="entry name" value="CDH-cyt"/>
    <property type="match status" value="1"/>
</dbReference>
<dbReference type="CDD" id="cd09630">
    <property type="entry name" value="CDH_like_cytochrome"/>
    <property type="match status" value="1"/>
</dbReference>
<evidence type="ECO:0000256" key="1">
    <source>
        <dbReference type="SAM" id="SignalP"/>
    </source>
</evidence>
<accession>A0AAE1CID3</accession>
<evidence type="ECO:0000259" key="2">
    <source>
        <dbReference type="Pfam" id="PF16010"/>
    </source>
</evidence>
<dbReference type="PANTHER" id="PTHR47797:SF5">
    <property type="entry name" value="CELLOBIOSE DEHYDROGENASE CYTOCHROME DOMAIN-CONTAINING PROTEIN"/>
    <property type="match status" value="1"/>
</dbReference>
<feature type="signal peptide" evidence="1">
    <location>
        <begin position="1"/>
        <end position="19"/>
    </location>
</feature>
<dbReference type="EMBL" id="JAULSO010000001">
    <property type="protein sequence ID" value="KAK3695637.1"/>
    <property type="molecule type" value="Genomic_DNA"/>
</dbReference>
<gene>
    <name evidence="3" type="ORF">B0T22DRAFT_455873</name>
</gene>
<evidence type="ECO:0000313" key="4">
    <source>
        <dbReference type="Proteomes" id="UP001270362"/>
    </source>
</evidence>
<reference evidence="3" key="1">
    <citation type="journal article" date="2023" name="Mol. Phylogenet. Evol.">
        <title>Genome-scale phylogeny and comparative genomics of the fungal order Sordariales.</title>
        <authorList>
            <person name="Hensen N."/>
            <person name="Bonometti L."/>
            <person name="Westerberg I."/>
            <person name="Brannstrom I.O."/>
            <person name="Guillou S."/>
            <person name="Cros-Aarteil S."/>
            <person name="Calhoun S."/>
            <person name="Haridas S."/>
            <person name="Kuo A."/>
            <person name="Mondo S."/>
            <person name="Pangilinan J."/>
            <person name="Riley R."/>
            <person name="LaButti K."/>
            <person name="Andreopoulos B."/>
            <person name="Lipzen A."/>
            <person name="Chen C."/>
            <person name="Yan M."/>
            <person name="Daum C."/>
            <person name="Ng V."/>
            <person name="Clum A."/>
            <person name="Steindorff A."/>
            <person name="Ohm R.A."/>
            <person name="Martin F."/>
            <person name="Silar P."/>
            <person name="Natvig D.O."/>
            <person name="Lalanne C."/>
            <person name="Gautier V."/>
            <person name="Ament-Velasquez S.L."/>
            <person name="Kruys A."/>
            <person name="Hutchinson M.I."/>
            <person name="Powell A.J."/>
            <person name="Barry K."/>
            <person name="Miller A.N."/>
            <person name="Grigoriev I.V."/>
            <person name="Debuchy R."/>
            <person name="Gladieux P."/>
            <person name="Hiltunen Thoren M."/>
            <person name="Johannesson H."/>
        </authorList>
    </citation>
    <scope>NUCLEOTIDE SEQUENCE</scope>
    <source>
        <strain evidence="3">CBS 314.62</strain>
    </source>
</reference>
<dbReference type="AlphaFoldDB" id="A0AAE1CID3"/>
<dbReference type="Gene3D" id="2.60.40.1210">
    <property type="entry name" value="Cellobiose dehydrogenase, cytochrome domain"/>
    <property type="match status" value="1"/>
</dbReference>
<dbReference type="SUPFAM" id="SSF49344">
    <property type="entry name" value="CBD9-like"/>
    <property type="match status" value="1"/>
</dbReference>
<name>A0AAE1CID3_9PEZI</name>
<dbReference type="Proteomes" id="UP001270362">
    <property type="component" value="Unassembled WGS sequence"/>
</dbReference>
<keyword evidence="1" id="KW-0732">Signal</keyword>
<evidence type="ECO:0000313" key="3">
    <source>
        <dbReference type="EMBL" id="KAK3695637.1"/>
    </source>
</evidence>
<protein>
    <recommendedName>
        <fullName evidence="2">Cellobiose dehydrogenase-like cytochrome domain-containing protein</fullName>
    </recommendedName>
</protein>
<feature type="chain" id="PRO_5042003394" description="Cellobiose dehydrogenase-like cytochrome domain-containing protein" evidence="1">
    <location>
        <begin position="20"/>
        <end position="212"/>
    </location>
</feature>
<sequence length="212" mass="22707">MIWTLWLGLFAALLGSVAADTYNDPDTGLTYSQGFGLYKVDGRGITVRIAIPSGVEANTAYDAVVQVVVPTDVGWGGLAWGGSMTKNPLLVFWRGSNNSPVLSSRWSSGHTTPIPYTGATYTLYKTGTKSNSTHWQFTALCSGCTAFTGDSGLRYISPRGGNRLAFAYSPTKPSSNSNTSAITVHEVHGYWNHDFTSASNSNFVAAVAKFQK</sequence>
<dbReference type="PANTHER" id="PTHR47797">
    <property type="entry name" value="DEHYDROGENASE, PUTATIVE (AFU_ORTHOLOGUE AFUA_8G05805)-RELATED"/>
    <property type="match status" value="1"/>
</dbReference>
<comment type="caution">
    <text evidence="3">The sequence shown here is derived from an EMBL/GenBank/DDBJ whole genome shotgun (WGS) entry which is preliminary data.</text>
</comment>
<feature type="domain" description="Cellobiose dehydrogenase-like cytochrome" evidence="2">
    <location>
        <begin position="22"/>
        <end position="203"/>
    </location>
</feature>
<dbReference type="InterPro" id="IPR015920">
    <property type="entry name" value="Cellobiose_DH-like_cyt"/>
</dbReference>
<proteinExistence type="predicted"/>
<reference evidence="3" key="2">
    <citation type="submission" date="2023-06" db="EMBL/GenBank/DDBJ databases">
        <authorList>
            <consortium name="Lawrence Berkeley National Laboratory"/>
            <person name="Haridas S."/>
            <person name="Hensen N."/>
            <person name="Bonometti L."/>
            <person name="Westerberg I."/>
            <person name="Brannstrom I.O."/>
            <person name="Guillou S."/>
            <person name="Cros-Aarteil S."/>
            <person name="Calhoun S."/>
            <person name="Kuo A."/>
            <person name="Mondo S."/>
            <person name="Pangilinan J."/>
            <person name="Riley R."/>
            <person name="Labutti K."/>
            <person name="Andreopoulos B."/>
            <person name="Lipzen A."/>
            <person name="Chen C."/>
            <person name="Yanf M."/>
            <person name="Daum C."/>
            <person name="Ng V."/>
            <person name="Clum A."/>
            <person name="Steindorff A."/>
            <person name="Ohm R."/>
            <person name="Martin F."/>
            <person name="Silar P."/>
            <person name="Natvig D."/>
            <person name="Lalanne C."/>
            <person name="Gautier V."/>
            <person name="Ament-Velasquez S.L."/>
            <person name="Kruys A."/>
            <person name="Hutchinson M.I."/>
            <person name="Powell A.J."/>
            <person name="Barry K."/>
            <person name="Miller A.N."/>
            <person name="Grigoriev I.V."/>
            <person name="Debuchy R."/>
            <person name="Gladieux P."/>
            <person name="Thoren M.H."/>
            <person name="Johannesson H."/>
        </authorList>
    </citation>
    <scope>NUCLEOTIDE SEQUENCE</scope>
    <source>
        <strain evidence="3">CBS 314.62</strain>
    </source>
</reference>
<keyword evidence="4" id="KW-1185">Reference proteome</keyword>
<organism evidence="3 4">
    <name type="scientific">Podospora appendiculata</name>
    <dbReference type="NCBI Taxonomy" id="314037"/>
    <lineage>
        <taxon>Eukaryota</taxon>
        <taxon>Fungi</taxon>
        <taxon>Dikarya</taxon>
        <taxon>Ascomycota</taxon>
        <taxon>Pezizomycotina</taxon>
        <taxon>Sordariomycetes</taxon>
        <taxon>Sordariomycetidae</taxon>
        <taxon>Sordariales</taxon>
        <taxon>Podosporaceae</taxon>
        <taxon>Podospora</taxon>
    </lineage>
</organism>